<protein>
    <recommendedName>
        <fullName evidence="2">AAA+ ATPase domain-containing protein</fullName>
    </recommendedName>
</protein>
<keyword evidence="4" id="KW-1185">Reference proteome</keyword>
<feature type="domain" description="AAA+ ATPase" evidence="2">
    <location>
        <begin position="562"/>
        <end position="691"/>
    </location>
</feature>
<dbReference type="CDD" id="cd19481">
    <property type="entry name" value="RecA-like_protease"/>
    <property type="match status" value="1"/>
</dbReference>
<evidence type="ECO:0000259" key="2">
    <source>
        <dbReference type="SMART" id="SM00382"/>
    </source>
</evidence>
<dbReference type="SUPFAM" id="SSF52540">
    <property type="entry name" value="P-loop containing nucleoside triphosphate hydrolases"/>
    <property type="match status" value="1"/>
</dbReference>
<evidence type="ECO:0000256" key="1">
    <source>
        <dbReference type="SAM" id="MobiDB-lite"/>
    </source>
</evidence>
<dbReference type="Proteomes" id="UP001215151">
    <property type="component" value="Unassembled WGS sequence"/>
</dbReference>
<evidence type="ECO:0000313" key="3">
    <source>
        <dbReference type="EMBL" id="KAJ8473066.1"/>
    </source>
</evidence>
<comment type="caution">
    <text evidence="3">The sequence shown here is derived from an EMBL/GenBank/DDBJ whole genome shotgun (WGS) entry which is preliminary data.</text>
</comment>
<dbReference type="InterPro" id="IPR003959">
    <property type="entry name" value="ATPase_AAA_core"/>
</dbReference>
<dbReference type="Pfam" id="PF00004">
    <property type="entry name" value="AAA"/>
    <property type="match status" value="1"/>
</dbReference>
<dbReference type="InterPro" id="IPR027417">
    <property type="entry name" value="P-loop_NTPase"/>
</dbReference>
<dbReference type="Gene3D" id="3.40.50.300">
    <property type="entry name" value="P-loop containing nucleotide triphosphate hydrolases"/>
    <property type="match status" value="1"/>
</dbReference>
<dbReference type="InterPro" id="IPR054289">
    <property type="entry name" value="DUF7025"/>
</dbReference>
<dbReference type="InterPro" id="IPR003593">
    <property type="entry name" value="AAA+_ATPase"/>
</dbReference>
<dbReference type="EMBL" id="JAPEVG010000236">
    <property type="protein sequence ID" value="KAJ8473066.1"/>
    <property type="molecule type" value="Genomic_DNA"/>
</dbReference>
<evidence type="ECO:0000313" key="4">
    <source>
        <dbReference type="Proteomes" id="UP001215151"/>
    </source>
</evidence>
<dbReference type="SMART" id="SM00382">
    <property type="entry name" value="AAA"/>
    <property type="match status" value="1"/>
</dbReference>
<sequence>MRRLFSLPRRNGQPVGEKVPGFNPVPPPYFPPAHKTRGRRGPTVVHEELDDDELSTTALVPNGSASPAPLPPVNLKVKRVDYYYSRWSKVWKYRNTGSSFNPEVLLTVGNGNPDNSDPWQSYCFVVVRKLPQSNDESSEPTFNVVVKSPYLLTACKNVIQTVPSISWTAEPLELDPYLLLAFLPQFEAYTSELRNTAQRTAEQTNVMKTVDVLIEYLRKDYKATLAKVANLTAHHEITFDTLFAIFVPRTIVVTECPITGEPRAFRLLSATRMSDATSIASYYDLICESIDLFGDGAKSNSGYGGAVFNPTRVPGAYDYTRMYNHAAAASESVGIADGKLYGCVQTRIFVPDFKGTVKIDSLDVYPLEHHPNAGQLKVALYERGKKWLSLQGISHMQYEGLASHRSGSERNANPLKLKVKSRVIIDRGNFRRFNPVYDVPAATRFQPPSTPFVPHPGPQGYSQQSMANDTVPVLQVRPRAHRREEPTSEEDLIIAPSVVYGFSLTDKMWLEFNIEKVQPIVWNNEAFANLVLPADRKLSLQSLVEAHNSDLVFDDFVQNKGRGLVINLFGPPGVGKTLSAEATSEHVRQPLYVVSAGELGTSAALLDSALNRVFDLTSSWNAIVLIDEADVFLEQRSLYDLERNAMVAVFLRHVEYYPGILFLTTNRVKAFDEAFLSRIHVALHLYDLTKEARKQIWAAFLSKVGVDVQSFGADQLDQLAEREVNGRQIKNAVRTASSLAAKRGTKTTYAHLMETLDAVEEFTAEFAAIRASA</sequence>
<reference evidence="3" key="1">
    <citation type="submission" date="2022-11" db="EMBL/GenBank/DDBJ databases">
        <title>Genome Sequence of Cubamyces cubensis.</title>
        <authorList>
            <person name="Buettner E."/>
        </authorList>
    </citation>
    <scope>NUCLEOTIDE SEQUENCE</scope>
    <source>
        <strain evidence="3">MPL-01</strain>
    </source>
</reference>
<gene>
    <name evidence="3" type="ORF">ONZ51_g8110</name>
</gene>
<dbReference type="AlphaFoldDB" id="A0AAD7TQW5"/>
<feature type="region of interest" description="Disordered" evidence="1">
    <location>
        <begin position="1"/>
        <end position="25"/>
    </location>
</feature>
<proteinExistence type="predicted"/>
<accession>A0AAD7TQW5</accession>
<name>A0AAD7TQW5_9APHY</name>
<organism evidence="3 4">
    <name type="scientific">Trametes cubensis</name>
    <dbReference type="NCBI Taxonomy" id="1111947"/>
    <lineage>
        <taxon>Eukaryota</taxon>
        <taxon>Fungi</taxon>
        <taxon>Dikarya</taxon>
        <taxon>Basidiomycota</taxon>
        <taxon>Agaricomycotina</taxon>
        <taxon>Agaricomycetes</taxon>
        <taxon>Polyporales</taxon>
        <taxon>Polyporaceae</taxon>
        <taxon>Trametes</taxon>
    </lineage>
</organism>
<dbReference type="PANTHER" id="PTHR46411">
    <property type="entry name" value="FAMILY ATPASE, PUTATIVE-RELATED"/>
    <property type="match status" value="1"/>
</dbReference>
<dbReference type="GO" id="GO:0005524">
    <property type="term" value="F:ATP binding"/>
    <property type="evidence" value="ECO:0007669"/>
    <property type="project" value="InterPro"/>
</dbReference>
<dbReference type="PANTHER" id="PTHR46411:SF3">
    <property type="entry name" value="AAA+ ATPASE DOMAIN-CONTAINING PROTEIN"/>
    <property type="match status" value="1"/>
</dbReference>
<dbReference type="Pfam" id="PF22942">
    <property type="entry name" value="DUF7025"/>
    <property type="match status" value="1"/>
</dbReference>
<dbReference type="GO" id="GO:0016887">
    <property type="term" value="F:ATP hydrolysis activity"/>
    <property type="evidence" value="ECO:0007669"/>
    <property type="project" value="InterPro"/>
</dbReference>